<accession>A0A2P2PC75</accession>
<reference evidence="1" key="1">
    <citation type="submission" date="2018-02" db="EMBL/GenBank/DDBJ databases">
        <title>Rhizophora mucronata_Transcriptome.</title>
        <authorList>
            <person name="Meera S.P."/>
            <person name="Sreeshan A."/>
            <person name="Augustine A."/>
        </authorList>
    </citation>
    <scope>NUCLEOTIDE SEQUENCE</scope>
    <source>
        <tissue evidence="1">Leaf</tissue>
    </source>
</reference>
<evidence type="ECO:0000313" key="1">
    <source>
        <dbReference type="EMBL" id="MBX52335.1"/>
    </source>
</evidence>
<sequence length="32" mass="3705">MWEISNKSVGLQDFIKCLCFPLMCLRELGTDN</sequence>
<protein>
    <submittedName>
        <fullName evidence="1">Uncharacterized protein</fullName>
    </submittedName>
</protein>
<proteinExistence type="predicted"/>
<name>A0A2P2PC75_RHIMU</name>
<dbReference type="AlphaFoldDB" id="A0A2P2PC75"/>
<organism evidence="1">
    <name type="scientific">Rhizophora mucronata</name>
    <name type="common">Asiatic mangrove</name>
    <dbReference type="NCBI Taxonomy" id="61149"/>
    <lineage>
        <taxon>Eukaryota</taxon>
        <taxon>Viridiplantae</taxon>
        <taxon>Streptophyta</taxon>
        <taxon>Embryophyta</taxon>
        <taxon>Tracheophyta</taxon>
        <taxon>Spermatophyta</taxon>
        <taxon>Magnoliopsida</taxon>
        <taxon>eudicotyledons</taxon>
        <taxon>Gunneridae</taxon>
        <taxon>Pentapetalae</taxon>
        <taxon>rosids</taxon>
        <taxon>fabids</taxon>
        <taxon>Malpighiales</taxon>
        <taxon>Rhizophoraceae</taxon>
        <taxon>Rhizophora</taxon>
    </lineage>
</organism>
<dbReference type="EMBL" id="GGEC01071851">
    <property type="protein sequence ID" value="MBX52335.1"/>
    <property type="molecule type" value="Transcribed_RNA"/>
</dbReference>